<dbReference type="AlphaFoldDB" id="A0A0A9HBS1"/>
<organism evidence="1">
    <name type="scientific">Arundo donax</name>
    <name type="common">Giant reed</name>
    <name type="synonym">Donax arundinaceus</name>
    <dbReference type="NCBI Taxonomy" id="35708"/>
    <lineage>
        <taxon>Eukaryota</taxon>
        <taxon>Viridiplantae</taxon>
        <taxon>Streptophyta</taxon>
        <taxon>Embryophyta</taxon>
        <taxon>Tracheophyta</taxon>
        <taxon>Spermatophyta</taxon>
        <taxon>Magnoliopsida</taxon>
        <taxon>Liliopsida</taxon>
        <taxon>Poales</taxon>
        <taxon>Poaceae</taxon>
        <taxon>PACMAD clade</taxon>
        <taxon>Arundinoideae</taxon>
        <taxon>Arundineae</taxon>
        <taxon>Arundo</taxon>
    </lineage>
</organism>
<evidence type="ECO:0000313" key="1">
    <source>
        <dbReference type="EMBL" id="JAE30368.1"/>
    </source>
</evidence>
<name>A0A0A9HBS1_ARUDO</name>
<proteinExistence type="predicted"/>
<reference evidence="1" key="2">
    <citation type="journal article" date="2015" name="Data Brief">
        <title>Shoot transcriptome of the giant reed, Arundo donax.</title>
        <authorList>
            <person name="Barrero R.A."/>
            <person name="Guerrero F.D."/>
            <person name="Moolhuijzen P."/>
            <person name="Goolsby J.A."/>
            <person name="Tidwell J."/>
            <person name="Bellgard S.E."/>
            <person name="Bellgard M.I."/>
        </authorList>
    </citation>
    <scope>NUCLEOTIDE SEQUENCE</scope>
    <source>
        <tissue evidence="1">Shoot tissue taken approximately 20 cm above the soil surface</tissue>
    </source>
</reference>
<reference evidence="1" key="1">
    <citation type="submission" date="2014-09" db="EMBL/GenBank/DDBJ databases">
        <authorList>
            <person name="Magalhaes I.L.F."/>
            <person name="Oliveira U."/>
            <person name="Santos F.R."/>
            <person name="Vidigal T.H.D.A."/>
            <person name="Brescovit A.D."/>
            <person name="Santos A.J."/>
        </authorList>
    </citation>
    <scope>NUCLEOTIDE SEQUENCE</scope>
    <source>
        <tissue evidence="1">Shoot tissue taken approximately 20 cm above the soil surface</tissue>
    </source>
</reference>
<protein>
    <submittedName>
        <fullName evidence="1">Uncharacterized protein</fullName>
    </submittedName>
</protein>
<dbReference type="EMBL" id="GBRH01167528">
    <property type="protein sequence ID" value="JAE30368.1"/>
    <property type="molecule type" value="Transcribed_RNA"/>
</dbReference>
<accession>A0A0A9HBS1</accession>
<sequence length="29" mass="3364">MLASNRILALVALKTRFHYLLLYPAYQLA</sequence>